<evidence type="ECO:0000313" key="1">
    <source>
        <dbReference type="EMBL" id="KAH6937620.1"/>
    </source>
</evidence>
<comment type="caution">
    <text evidence="1">The sequence shown here is derived from an EMBL/GenBank/DDBJ whole genome shotgun (WGS) entry which is preliminary data.</text>
</comment>
<proteinExistence type="predicted"/>
<reference evidence="1" key="1">
    <citation type="submission" date="2020-05" db="EMBL/GenBank/DDBJ databases">
        <title>Large-scale comparative analyses of tick genomes elucidate their genetic diversity and vector capacities.</title>
        <authorList>
            <person name="Jia N."/>
            <person name="Wang J."/>
            <person name="Shi W."/>
            <person name="Du L."/>
            <person name="Sun Y."/>
            <person name="Zhan W."/>
            <person name="Jiang J."/>
            <person name="Wang Q."/>
            <person name="Zhang B."/>
            <person name="Ji P."/>
            <person name="Sakyi L.B."/>
            <person name="Cui X."/>
            <person name="Yuan T."/>
            <person name="Jiang B."/>
            <person name="Yang W."/>
            <person name="Lam T.T.-Y."/>
            <person name="Chang Q."/>
            <person name="Ding S."/>
            <person name="Wang X."/>
            <person name="Zhu J."/>
            <person name="Ruan X."/>
            <person name="Zhao L."/>
            <person name="Wei J."/>
            <person name="Que T."/>
            <person name="Du C."/>
            <person name="Cheng J."/>
            <person name="Dai P."/>
            <person name="Han X."/>
            <person name="Huang E."/>
            <person name="Gao Y."/>
            <person name="Liu J."/>
            <person name="Shao H."/>
            <person name="Ye R."/>
            <person name="Li L."/>
            <person name="Wei W."/>
            <person name="Wang X."/>
            <person name="Wang C."/>
            <person name="Yang T."/>
            <person name="Huo Q."/>
            <person name="Li W."/>
            <person name="Guo W."/>
            <person name="Chen H."/>
            <person name="Zhou L."/>
            <person name="Ni X."/>
            <person name="Tian J."/>
            <person name="Zhou Y."/>
            <person name="Sheng Y."/>
            <person name="Liu T."/>
            <person name="Pan Y."/>
            <person name="Xia L."/>
            <person name="Li J."/>
            <person name="Zhao F."/>
            <person name="Cao W."/>
        </authorList>
    </citation>
    <scope>NUCLEOTIDE SEQUENCE</scope>
    <source>
        <strain evidence="1">Hyas-2018</strain>
    </source>
</reference>
<dbReference type="Proteomes" id="UP000821845">
    <property type="component" value="Chromosome 2"/>
</dbReference>
<gene>
    <name evidence="1" type="ORF">HPB50_002535</name>
</gene>
<dbReference type="EMBL" id="CM023482">
    <property type="protein sequence ID" value="KAH6937620.1"/>
    <property type="molecule type" value="Genomic_DNA"/>
</dbReference>
<keyword evidence="2" id="KW-1185">Reference proteome</keyword>
<name>A0ACB7SSP3_HYAAI</name>
<evidence type="ECO:0000313" key="2">
    <source>
        <dbReference type="Proteomes" id="UP000821845"/>
    </source>
</evidence>
<sequence length="161" mass="17143">MDHGVIPNFKVHYRRRVIERLLIDIRTANNAADRKRCQITAEADVDAAAVDGAAAVTRLGQLWEAAGNASLVPSGLDYLDFALADQDLVATEEPTADELAASVSEKGTATDSSPSTAEATTLVRLSLGPLQQLSQLSTRSVCTCAPNRAVVICWTTLSTVF</sequence>
<protein>
    <submittedName>
        <fullName evidence="1">Uncharacterized protein</fullName>
    </submittedName>
</protein>
<organism evidence="1 2">
    <name type="scientific">Hyalomma asiaticum</name>
    <name type="common">Tick</name>
    <dbReference type="NCBI Taxonomy" id="266040"/>
    <lineage>
        <taxon>Eukaryota</taxon>
        <taxon>Metazoa</taxon>
        <taxon>Ecdysozoa</taxon>
        <taxon>Arthropoda</taxon>
        <taxon>Chelicerata</taxon>
        <taxon>Arachnida</taxon>
        <taxon>Acari</taxon>
        <taxon>Parasitiformes</taxon>
        <taxon>Ixodida</taxon>
        <taxon>Ixodoidea</taxon>
        <taxon>Ixodidae</taxon>
        <taxon>Hyalomminae</taxon>
        <taxon>Hyalomma</taxon>
    </lineage>
</organism>
<accession>A0ACB7SSP3</accession>